<sequence length="224" mass="23783">MIKNRHLDRPMTTWGSSAGTARAAVLAVHGRGQGPKFMQEQAGRLAVAGLRFYAPSAAGDTWYPKPFLEPLENNQPDLAHALEALVAHVAVLEADGFSPDRVVLWGFSQGACLVSHFVLTNPAKYAGLILHTGGYIGPDPLQVPPGRPLEGVPAVLRSIENDPWVPGPRIQQTASALEAAGARADLLIAPGHEHIITDEAMSAASGLLNNMLLNNSGVQAWRNA</sequence>
<dbReference type="SUPFAM" id="SSF53474">
    <property type="entry name" value="alpha/beta-Hydrolases"/>
    <property type="match status" value="1"/>
</dbReference>
<dbReference type="Pfam" id="PF02230">
    <property type="entry name" value="Abhydrolase_2"/>
    <property type="match status" value="1"/>
</dbReference>
<keyword evidence="5" id="KW-1185">Reference proteome</keyword>
<comment type="caution">
    <text evidence="4">The sequence shown here is derived from an EMBL/GenBank/DDBJ whole genome shotgun (WGS) entry which is preliminary data.</text>
</comment>
<dbReference type="GO" id="GO:0016787">
    <property type="term" value="F:hydrolase activity"/>
    <property type="evidence" value="ECO:0007669"/>
    <property type="project" value="UniProtKB-KW"/>
</dbReference>
<dbReference type="Gene3D" id="3.40.50.1820">
    <property type="entry name" value="alpha/beta hydrolase"/>
    <property type="match status" value="1"/>
</dbReference>
<dbReference type="InterPro" id="IPR050565">
    <property type="entry name" value="LYPA1-2/EST-like"/>
</dbReference>
<dbReference type="RefSeq" id="WP_345151312.1">
    <property type="nucleotide sequence ID" value="NZ_BAABEO010000017.1"/>
</dbReference>
<evidence type="ECO:0000313" key="5">
    <source>
        <dbReference type="Proteomes" id="UP001500752"/>
    </source>
</evidence>
<gene>
    <name evidence="4" type="ORF">GCM10023081_25940</name>
</gene>
<accession>A0ABP7CCM0</accession>
<evidence type="ECO:0000256" key="2">
    <source>
        <dbReference type="ARBA" id="ARBA00022801"/>
    </source>
</evidence>
<evidence type="ECO:0000256" key="1">
    <source>
        <dbReference type="ARBA" id="ARBA00006499"/>
    </source>
</evidence>
<name>A0ABP7CCM0_9MICC</name>
<dbReference type="InterPro" id="IPR003140">
    <property type="entry name" value="PLipase/COase/thioEstase"/>
</dbReference>
<protein>
    <submittedName>
        <fullName evidence="4">Dienelactone hydrolase family protein</fullName>
    </submittedName>
</protein>
<keyword evidence="2 4" id="KW-0378">Hydrolase</keyword>
<dbReference type="PANTHER" id="PTHR10655:SF17">
    <property type="entry name" value="LYSOPHOSPHOLIPASE-LIKE PROTEIN 1"/>
    <property type="match status" value="1"/>
</dbReference>
<organism evidence="4 5">
    <name type="scientific">Arthrobacter ginkgonis</name>
    <dbReference type="NCBI Taxonomy" id="1630594"/>
    <lineage>
        <taxon>Bacteria</taxon>
        <taxon>Bacillati</taxon>
        <taxon>Actinomycetota</taxon>
        <taxon>Actinomycetes</taxon>
        <taxon>Micrococcales</taxon>
        <taxon>Micrococcaceae</taxon>
        <taxon>Arthrobacter</taxon>
    </lineage>
</organism>
<comment type="similarity">
    <text evidence="1">Belongs to the AB hydrolase superfamily. AB hydrolase 2 family.</text>
</comment>
<dbReference type="EMBL" id="BAABEO010000017">
    <property type="protein sequence ID" value="GAA3687408.1"/>
    <property type="molecule type" value="Genomic_DNA"/>
</dbReference>
<reference evidence="5" key="1">
    <citation type="journal article" date="2019" name="Int. J. Syst. Evol. Microbiol.">
        <title>The Global Catalogue of Microorganisms (GCM) 10K type strain sequencing project: providing services to taxonomists for standard genome sequencing and annotation.</title>
        <authorList>
            <consortium name="The Broad Institute Genomics Platform"/>
            <consortium name="The Broad Institute Genome Sequencing Center for Infectious Disease"/>
            <person name="Wu L."/>
            <person name="Ma J."/>
        </authorList>
    </citation>
    <scope>NUCLEOTIDE SEQUENCE [LARGE SCALE GENOMIC DNA]</scope>
    <source>
        <strain evidence="5">JCM 30742</strain>
    </source>
</reference>
<dbReference type="PANTHER" id="PTHR10655">
    <property type="entry name" value="LYSOPHOSPHOLIPASE-RELATED"/>
    <property type="match status" value="1"/>
</dbReference>
<dbReference type="Proteomes" id="UP001500752">
    <property type="component" value="Unassembled WGS sequence"/>
</dbReference>
<evidence type="ECO:0000313" key="4">
    <source>
        <dbReference type="EMBL" id="GAA3687408.1"/>
    </source>
</evidence>
<evidence type="ECO:0000259" key="3">
    <source>
        <dbReference type="Pfam" id="PF02230"/>
    </source>
</evidence>
<dbReference type="InterPro" id="IPR029058">
    <property type="entry name" value="AB_hydrolase_fold"/>
</dbReference>
<feature type="domain" description="Phospholipase/carboxylesterase/thioesterase" evidence="3">
    <location>
        <begin position="62"/>
        <end position="209"/>
    </location>
</feature>
<proteinExistence type="inferred from homology"/>